<feature type="transmembrane region" description="Helical" evidence="1">
    <location>
        <begin position="21"/>
        <end position="41"/>
    </location>
</feature>
<keyword evidence="1" id="KW-0472">Membrane</keyword>
<evidence type="ECO:0000256" key="1">
    <source>
        <dbReference type="SAM" id="Phobius"/>
    </source>
</evidence>
<organism evidence="2 3">
    <name type="scientific">Candidatus Buchananbacteria bacterium RIFCSPHIGHO2_01_FULL_44_11</name>
    <dbReference type="NCBI Taxonomy" id="1797535"/>
    <lineage>
        <taxon>Bacteria</taxon>
        <taxon>Candidatus Buchananiibacteriota</taxon>
    </lineage>
</organism>
<evidence type="ECO:0000313" key="3">
    <source>
        <dbReference type="Proteomes" id="UP000178240"/>
    </source>
</evidence>
<feature type="transmembrane region" description="Helical" evidence="1">
    <location>
        <begin position="53"/>
        <end position="73"/>
    </location>
</feature>
<sequence length="79" mass="8986">MENNKNEWEEIKKGARELKGAAGLVFGALFFGFMTMMGIWAFLEVTLQRTLTLVQAVLITAGIFLVFIVKSWWSNKQSK</sequence>
<name>A0A1G1Y1U2_9BACT</name>
<accession>A0A1G1Y1U2</accession>
<keyword evidence="1" id="KW-1133">Transmembrane helix</keyword>
<gene>
    <name evidence="2" type="ORF">A2744_00050</name>
</gene>
<reference evidence="2 3" key="1">
    <citation type="journal article" date="2016" name="Nat. Commun.">
        <title>Thousands of microbial genomes shed light on interconnected biogeochemical processes in an aquifer system.</title>
        <authorList>
            <person name="Anantharaman K."/>
            <person name="Brown C.T."/>
            <person name="Hug L.A."/>
            <person name="Sharon I."/>
            <person name="Castelle C.J."/>
            <person name="Probst A.J."/>
            <person name="Thomas B.C."/>
            <person name="Singh A."/>
            <person name="Wilkins M.J."/>
            <person name="Karaoz U."/>
            <person name="Brodie E.L."/>
            <person name="Williams K.H."/>
            <person name="Hubbard S.S."/>
            <person name="Banfield J.F."/>
        </authorList>
    </citation>
    <scope>NUCLEOTIDE SEQUENCE [LARGE SCALE GENOMIC DNA]</scope>
</reference>
<dbReference type="Proteomes" id="UP000178240">
    <property type="component" value="Unassembled WGS sequence"/>
</dbReference>
<evidence type="ECO:0000313" key="2">
    <source>
        <dbReference type="EMBL" id="OGY45760.1"/>
    </source>
</evidence>
<dbReference type="AlphaFoldDB" id="A0A1G1Y1U2"/>
<protein>
    <submittedName>
        <fullName evidence="2">Uncharacterized protein</fullName>
    </submittedName>
</protein>
<comment type="caution">
    <text evidence="2">The sequence shown here is derived from an EMBL/GenBank/DDBJ whole genome shotgun (WGS) entry which is preliminary data.</text>
</comment>
<dbReference type="EMBL" id="MHIE01000013">
    <property type="protein sequence ID" value="OGY45760.1"/>
    <property type="molecule type" value="Genomic_DNA"/>
</dbReference>
<proteinExistence type="predicted"/>
<dbReference type="STRING" id="1797535.A2744_00050"/>
<keyword evidence="1" id="KW-0812">Transmembrane</keyword>